<feature type="domain" description="Reverse transcriptase" evidence="1">
    <location>
        <begin position="1"/>
        <end position="79"/>
    </location>
</feature>
<dbReference type="Proteomes" id="UP000683360">
    <property type="component" value="Unassembled WGS sequence"/>
</dbReference>
<dbReference type="SUPFAM" id="SSF56672">
    <property type="entry name" value="DNA/RNA polymerases"/>
    <property type="match status" value="1"/>
</dbReference>
<dbReference type="InterPro" id="IPR043502">
    <property type="entry name" value="DNA/RNA_pol_sf"/>
</dbReference>
<accession>A0A8S3PW12</accession>
<dbReference type="InterPro" id="IPR000477">
    <property type="entry name" value="RT_dom"/>
</dbReference>
<dbReference type="PANTHER" id="PTHR47027">
    <property type="entry name" value="REVERSE TRANSCRIPTASE DOMAIN-CONTAINING PROTEIN"/>
    <property type="match status" value="1"/>
</dbReference>
<sequence>MLLLFADDLALIADTPIDLQRRLNNLEKYCEKWNMTINMDKSNIVVFKNGGKLSKNEKWYFNNEPLKVVSYYKYLGIYFSNRLKWTYCCKTLRMQCEKALNMIKHCMCKLGTRDINLGFKLFDSMVAPILYYGAELWGTEKVKDIETVQNKFCKWLLGMGQKTNNHIARGECGRHELYINYVCKPIKYFLHLQCMDDNRLPKLCYRMMYKMNENGRLNWCSKVQRLLFSNGFGVVWESQSVGDAKLFLHLFKQRLTDINLQSCLKPNVKYRGKFAQTALFVSIDPILMLYTILSQPTDCRRRLLRVVKKDGRLHGITSERVAASWTIKGHVCMCWFDL</sequence>
<reference evidence="2" key="1">
    <citation type="submission" date="2021-03" db="EMBL/GenBank/DDBJ databases">
        <authorList>
            <person name="Bekaert M."/>
        </authorList>
    </citation>
    <scope>NUCLEOTIDE SEQUENCE</scope>
</reference>
<name>A0A8S3PW12_MYTED</name>
<dbReference type="Pfam" id="PF00078">
    <property type="entry name" value="RVT_1"/>
    <property type="match status" value="1"/>
</dbReference>
<protein>
    <recommendedName>
        <fullName evidence="1">Reverse transcriptase domain-containing protein</fullName>
    </recommendedName>
</protein>
<dbReference type="PROSITE" id="PS50878">
    <property type="entry name" value="RT_POL"/>
    <property type="match status" value="1"/>
</dbReference>
<evidence type="ECO:0000259" key="1">
    <source>
        <dbReference type="PROSITE" id="PS50878"/>
    </source>
</evidence>
<proteinExistence type="predicted"/>
<dbReference type="EMBL" id="CAJPWZ010000191">
    <property type="protein sequence ID" value="CAG2187935.1"/>
    <property type="molecule type" value="Genomic_DNA"/>
</dbReference>
<dbReference type="AlphaFoldDB" id="A0A8S3PW12"/>
<organism evidence="2 3">
    <name type="scientific">Mytilus edulis</name>
    <name type="common">Blue mussel</name>
    <dbReference type="NCBI Taxonomy" id="6550"/>
    <lineage>
        <taxon>Eukaryota</taxon>
        <taxon>Metazoa</taxon>
        <taxon>Spiralia</taxon>
        <taxon>Lophotrochozoa</taxon>
        <taxon>Mollusca</taxon>
        <taxon>Bivalvia</taxon>
        <taxon>Autobranchia</taxon>
        <taxon>Pteriomorphia</taxon>
        <taxon>Mytilida</taxon>
        <taxon>Mytiloidea</taxon>
        <taxon>Mytilidae</taxon>
        <taxon>Mytilinae</taxon>
        <taxon>Mytilus</taxon>
    </lineage>
</organism>
<comment type="caution">
    <text evidence="2">The sequence shown here is derived from an EMBL/GenBank/DDBJ whole genome shotgun (WGS) entry which is preliminary data.</text>
</comment>
<evidence type="ECO:0000313" key="2">
    <source>
        <dbReference type="EMBL" id="CAG2187935.1"/>
    </source>
</evidence>
<dbReference type="PANTHER" id="PTHR47027:SF20">
    <property type="entry name" value="REVERSE TRANSCRIPTASE-LIKE PROTEIN WITH RNA-DIRECTED DNA POLYMERASE DOMAIN"/>
    <property type="match status" value="1"/>
</dbReference>
<evidence type="ECO:0000313" key="3">
    <source>
        <dbReference type="Proteomes" id="UP000683360"/>
    </source>
</evidence>
<gene>
    <name evidence="2" type="ORF">MEDL_3364</name>
</gene>
<dbReference type="OrthoDB" id="1421278at2759"/>
<keyword evidence="3" id="KW-1185">Reference proteome</keyword>